<dbReference type="AlphaFoldDB" id="A0A4C1Z6Q4"/>
<dbReference type="Proteomes" id="UP000299102">
    <property type="component" value="Unassembled WGS sequence"/>
</dbReference>
<name>A0A4C1Z6Q4_EUMVA</name>
<accession>A0A4C1Z6Q4</accession>
<keyword evidence="2" id="KW-1185">Reference proteome</keyword>
<evidence type="ECO:0000313" key="2">
    <source>
        <dbReference type="Proteomes" id="UP000299102"/>
    </source>
</evidence>
<comment type="caution">
    <text evidence="1">The sequence shown here is derived from an EMBL/GenBank/DDBJ whole genome shotgun (WGS) entry which is preliminary data.</text>
</comment>
<sequence length="108" mass="12128">MHAEAPFANASDTRRCTKRHLVEELIATKCSRSQHEEFVTAPNNQRLDVASSKRPAIPFLIAISIPASEKEVMCFGTSVSQISVLFVVIPEKYYYESLNRISSVIDKL</sequence>
<reference evidence="1 2" key="1">
    <citation type="journal article" date="2019" name="Commun. Biol.">
        <title>The bagworm genome reveals a unique fibroin gene that provides high tensile strength.</title>
        <authorList>
            <person name="Kono N."/>
            <person name="Nakamura H."/>
            <person name="Ohtoshi R."/>
            <person name="Tomita M."/>
            <person name="Numata K."/>
            <person name="Arakawa K."/>
        </authorList>
    </citation>
    <scope>NUCLEOTIDE SEQUENCE [LARGE SCALE GENOMIC DNA]</scope>
</reference>
<gene>
    <name evidence="1" type="ORF">EVAR_52987_1</name>
</gene>
<evidence type="ECO:0000313" key="1">
    <source>
        <dbReference type="EMBL" id="GBP83370.1"/>
    </source>
</evidence>
<protein>
    <submittedName>
        <fullName evidence="1">Uncharacterized protein</fullName>
    </submittedName>
</protein>
<dbReference type="EMBL" id="BGZK01001617">
    <property type="protein sequence ID" value="GBP83370.1"/>
    <property type="molecule type" value="Genomic_DNA"/>
</dbReference>
<proteinExistence type="predicted"/>
<organism evidence="1 2">
    <name type="scientific">Eumeta variegata</name>
    <name type="common">Bagworm moth</name>
    <name type="synonym">Eumeta japonica</name>
    <dbReference type="NCBI Taxonomy" id="151549"/>
    <lineage>
        <taxon>Eukaryota</taxon>
        <taxon>Metazoa</taxon>
        <taxon>Ecdysozoa</taxon>
        <taxon>Arthropoda</taxon>
        <taxon>Hexapoda</taxon>
        <taxon>Insecta</taxon>
        <taxon>Pterygota</taxon>
        <taxon>Neoptera</taxon>
        <taxon>Endopterygota</taxon>
        <taxon>Lepidoptera</taxon>
        <taxon>Glossata</taxon>
        <taxon>Ditrysia</taxon>
        <taxon>Tineoidea</taxon>
        <taxon>Psychidae</taxon>
        <taxon>Oiketicinae</taxon>
        <taxon>Eumeta</taxon>
    </lineage>
</organism>